<gene>
    <name evidence="1" type="ORF">CENDO_05720</name>
</gene>
<dbReference type="EMBL" id="CP039247">
    <property type="protein sequence ID" value="QCB28424.1"/>
    <property type="molecule type" value="Genomic_DNA"/>
</dbReference>
<reference evidence="1 2" key="1">
    <citation type="submission" date="2019-04" db="EMBL/GenBank/DDBJ databases">
        <title>Corynebacterium endometrii sp. nov., isolated from the uterus of a cow with endometritis.</title>
        <authorList>
            <person name="Ballas P."/>
            <person name="Ruckert C."/>
            <person name="Wagener K."/>
            <person name="Drillich M."/>
            <person name="Kaempfer P."/>
            <person name="Busse H.-J."/>
            <person name="Ehling-Schulz M."/>
        </authorList>
    </citation>
    <scope>NUCLEOTIDE SEQUENCE [LARGE SCALE GENOMIC DNA]</scope>
    <source>
        <strain evidence="1 2">LMM-1653</strain>
    </source>
</reference>
<name>A0A4P7QHU8_9CORY</name>
<dbReference type="GO" id="GO:0016491">
    <property type="term" value="F:oxidoreductase activity"/>
    <property type="evidence" value="ECO:0007669"/>
    <property type="project" value="InterPro"/>
</dbReference>
<proteinExistence type="predicted"/>
<dbReference type="AlphaFoldDB" id="A0A4P7QHU8"/>
<dbReference type="KEGG" id="cee:CENDO_05720"/>
<dbReference type="SUPFAM" id="SSF55124">
    <property type="entry name" value="Nitrite/Sulfite reductase N-terminal domain-like"/>
    <property type="match status" value="2"/>
</dbReference>
<evidence type="ECO:0000313" key="2">
    <source>
        <dbReference type="Proteomes" id="UP000296352"/>
    </source>
</evidence>
<evidence type="ECO:0000313" key="1">
    <source>
        <dbReference type="EMBL" id="QCB28424.1"/>
    </source>
</evidence>
<dbReference type="Proteomes" id="UP000296352">
    <property type="component" value="Chromosome"/>
</dbReference>
<dbReference type="InterPro" id="IPR036136">
    <property type="entry name" value="Nit/Sulf_reduc_fer-like_dom_sf"/>
</dbReference>
<dbReference type="OrthoDB" id="105450at2"/>
<dbReference type="RefSeq" id="WP_136141165.1">
    <property type="nucleotide sequence ID" value="NZ_CP039247.1"/>
</dbReference>
<sequence>MKASRIHFTNIQAEHVAVADSEDQPVGNPQSAFIHPAGGVVTGETWTKLANLARECADGRLYIHYHSTIELRGIRNPDAVLTTLKDATGTVAPMALTASPLSVQARELAEHLAEQMDEAAFAAEETIGIDGGAGDVLAARPHVAFQITDPKHVEMAVNGRLTGKTLSTAELTERFAQLVSEAGPTSSRVELPDLSDEQRHLHVPIGWLAEHTEPGTVDLGAGIYQGILPVEIAELFGHADLKTTVTPWRGVVIHDLGEGEADAVLRVLAPRGLLFDINSPHLRK</sequence>
<protein>
    <submittedName>
        <fullName evidence="1">Nitrite/Sulfite reductase ferredoxin-like half domain protein</fullName>
    </submittedName>
</protein>
<accession>A0A4P7QHU8</accession>
<organism evidence="1 2">
    <name type="scientific">Corynebacterium endometrii</name>
    <dbReference type="NCBI Taxonomy" id="2488819"/>
    <lineage>
        <taxon>Bacteria</taxon>
        <taxon>Bacillati</taxon>
        <taxon>Actinomycetota</taxon>
        <taxon>Actinomycetes</taxon>
        <taxon>Mycobacteriales</taxon>
        <taxon>Corynebacteriaceae</taxon>
        <taxon>Corynebacterium</taxon>
    </lineage>
</organism>
<keyword evidence="2" id="KW-1185">Reference proteome</keyword>